<dbReference type="AlphaFoldDB" id="A0A3B1AIF8"/>
<organism evidence="1">
    <name type="scientific">hydrothermal vent metagenome</name>
    <dbReference type="NCBI Taxonomy" id="652676"/>
    <lineage>
        <taxon>unclassified sequences</taxon>
        <taxon>metagenomes</taxon>
        <taxon>ecological metagenomes</taxon>
    </lineage>
</organism>
<dbReference type="EMBL" id="UOFS01000040">
    <property type="protein sequence ID" value="VAW99762.1"/>
    <property type="molecule type" value="Genomic_DNA"/>
</dbReference>
<gene>
    <name evidence="1" type="ORF">MNBD_GAMMA22-2921</name>
</gene>
<accession>A0A3B1AIF8</accession>
<reference evidence="1" key="1">
    <citation type="submission" date="2018-06" db="EMBL/GenBank/DDBJ databases">
        <authorList>
            <person name="Zhirakovskaya E."/>
        </authorList>
    </citation>
    <scope>NUCLEOTIDE SEQUENCE</scope>
</reference>
<protein>
    <submittedName>
        <fullName evidence="1">Uncharacterized protein</fullName>
    </submittedName>
</protein>
<proteinExistence type="predicted"/>
<evidence type="ECO:0000313" key="1">
    <source>
        <dbReference type="EMBL" id="VAW99762.1"/>
    </source>
</evidence>
<sequence length="74" mass="8725">MDYEIFVNSIKTILDNLNMDNMDIKYGQILAMRDLLGSHILNFPSDLQEDAKTLFQKITEDLANIQYWNKNEKQ</sequence>
<name>A0A3B1AIF8_9ZZZZ</name>